<dbReference type="Proteomes" id="UP000316639">
    <property type="component" value="Unassembled WGS sequence"/>
</dbReference>
<dbReference type="EMBL" id="VOBR01000019">
    <property type="protein sequence ID" value="TWP48714.1"/>
    <property type="molecule type" value="Genomic_DNA"/>
</dbReference>
<gene>
    <name evidence="2" type="ORF">FKR81_27770</name>
</gene>
<dbReference type="InterPro" id="IPR008858">
    <property type="entry name" value="TROVE_dom"/>
</dbReference>
<protein>
    <recommendedName>
        <fullName evidence="1">TROVE domain-containing protein</fullName>
    </recommendedName>
</protein>
<keyword evidence="3" id="KW-1185">Reference proteome</keyword>
<dbReference type="SUPFAM" id="SSF140864">
    <property type="entry name" value="TROVE domain-like"/>
    <property type="match status" value="1"/>
</dbReference>
<evidence type="ECO:0000313" key="2">
    <source>
        <dbReference type="EMBL" id="TWP48714.1"/>
    </source>
</evidence>
<dbReference type="RefSeq" id="WP_146356051.1">
    <property type="nucleotide sequence ID" value="NZ_VOBR01000019.1"/>
</dbReference>
<dbReference type="AlphaFoldDB" id="A0A563ENV3"/>
<dbReference type="OrthoDB" id="208855at2"/>
<dbReference type="PROSITE" id="PS50988">
    <property type="entry name" value="TROVE"/>
    <property type="match status" value="1"/>
</dbReference>
<dbReference type="GO" id="GO:0003723">
    <property type="term" value="F:RNA binding"/>
    <property type="evidence" value="ECO:0007669"/>
    <property type="project" value="InterPro"/>
</dbReference>
<sequence length="396" mass="44007">MGRSTKTELFLIAASHLVSDDPVYNAAHLARYVELVRRCAVDDPEWTARLLRWVRHEADLVSSAFIGAAEFVAARRAAGQHGLSRQVVDSVLRQADEPGWLLAYWNHWHGRTLPKPLKRGVADAVRRLYTERSLLAHDGSSLSIRFGDVLARVHPAPVDAHQAALFSYAVDRRYRRNAEIPAELAVVRARAALSAVPVRSRRLDAAAVADGGITWVSVHGWLKRQLTAAEWEVLLPTMTDRQLLRSLPELEQAGLGDVRAPAGRSVPRVPGHTLVLIDTAAGFERGADLLASNCEHAQIVRWRRGGGFLRRDDVVRVIRKWFRRHDRVVVVTGEQDIDGPLHRAVPRSVPLHVWSLGRSGPASVSVPNRYCYDGLSESAFRAIGLLETGEQGLWPF</sequence>
<name>A0A563ENV3_9PSEU</name>
<comment type="caution">
    <text evidence="2">The sequence shown here is derived from an EMBL/GenBank/DDBJ whole genome shotgun (WGS) entry which is preliminary data.</text>
</comment>
<evidence type="ECO:0000313" key="3">
    <source>
        <dbReference type="Proteomes" id="UP000316639"/>
    </source>
</evidence>
<accession>A0A563ENV3</accession>
<evidence type="ECO:0000259" key="1">
    <source>
        <dbReference type="PROSITE" id="PS50988"/>
    </source>
</evidence>
<dbReference type="InterPro" id="IPR037214">
    <property type="entry name" value="TROVE_dom_sf"/>
</dbReference>
<organism evidence="2 3">
    <name type="scientific">Lentzea tibetensis</name>
    <dbReference type="NCBI Taxonomy" id="2591470"/>
    <lineage>
        <taxon>Bacteria</taxon>
        <taxon>Bacillati</taxon>
        <taxon>Actinomycetota</taxon>
        <taxon>Actinomycetes</taxon>
        <taxon>Pseudonocardiales</taxon>
        <taxon>Pseudonocardiaceae</taxon>
        <taxon>Lentzea</taxon>
    </lineage>
</organism>
<proteinExistence type="predicted"/>
<feature type="domain" description="TROVE" evidence="1">
    <location>
        <begin position="1"/>
        <end position="358"/>
    </location>
</feature>
<reference evidence="2 3" key="1">
    <citation type="submission" date="2019-07" db="EMBL/GenBank/DDBJ databases">
        <title>Lentzea xizangensis sp. nov., isolated from Qinghai-Tibetan Plateau Soils.</title>
        <authorList>
            <person name="Huang J."/>
        </authorList>
    </citation>
    <scope>NUCLEOTIDE SEQUENCE [LARGE SCALE GENOMIC DNA]</scope>
    <source>
        <strain evidence="2 3">FXJ1.1311</strain>
    </source>
</reference>